<dbReference type="CDD" id="cd01610">
    <property type="entry name" value="PAP2_like"/>
    <property type="match status" value="1"/>
</dbReference>
<dbReference type="RefSeq" id="WP_079715080.1">
    <property type="nucleotide sequence ID" value="NZ_FUYS01000001.1"/>
</dbReference>
<dbReference type="Proteomes" id="UP000190541">
    <property type="component" value="Unassembled WGS sequence"/>
</dbReference>
<evidence type="ECO:0000313" key="9">
    <source>
        <dbReference type="EMBL" id="SKB28388.1"/>
    </source>
</evidence>
<feature type="transmembrane region" description="Helical" evidence="7">
    <location>
        <begin position="89"/>
        <end position="107"/>
    </location>
</feature>
<evidence type="ECO:0000256" key="5">
    <source>
        <dbReference type="ARBA" id="ARBA00022989"/>
    </source>
</evidence>
<proteinExistence type="predicted"/>
<keyword evidence="4" id="KW-0378">Hydrolase</keyword>
<gene>
    <name evidence="9" type="ORF">SAMN05660226_00372</name>
</gene>
<keyword evidence="2" id="KW-1003">Cell membrane</keyword>
<name>A0A1T5A095_9SPHI</name>
<sequence>MNVTKASQLTGGGVSAFYAAYPAFTISVLLLMLAGGALMLFVPQSEQFLFVNQLHHPIADAAFQYITYGGDGLLMVLLAAVLLFVRFKYTVYATACFIVTGLLAQGIKRTLGFPRPAKVFEGVYDIHIPPDHAVHFHNSFPSGHTTTAFAMMAVLYYFFPNQRNSPFLFVMALLVGYSRIYLAQHFPQDVFAGALIGSSTTFLLLWWFDSSRLFKADWANRRLHVSIAKCEGASAVSVRTNPAD</sequence>
<protein>
    <submittedName>
        <fullName evidence="9">Membrane-associated phospholipid phosphatase</fullName>
    </submittedName>
</protein>
<dbReference type="OrthoDB" id="9773582at2"/>
<dbReference type="STRING" id="623280.SAMN05660226_00372"/>
<keyword evidence="5 7" id="KW-1133">Transmembrane helix</keyword>
<evidence type="ECO:0000313" key="10">
    <source>
        <dbReference type="Proteomes" id="UP000190541"/>
    </source>
</evidence>
<keyword evidence="3 7" id="KW-0812">Transmembrane</keyword>
<dbReference type="GO" id="GO:0005886">
    <property type="term" value="C:plasma membrane"/>
    <property type="evidence" value="ECO:0007669"/>
    <property type="project" value="UniProtKB-SubCell"/>
</dbReference>
<dbReference type="EMBL" id="FUYS01000001">
    <property type="protein sequence ID" value="SKB28388.1"/>
    <property type="molecule type" value="Genomic_DNA"/>
</dbReference>
<dbReference type="SMART" id="SM00014">
    <property type="entry name" value="acidPPc"/>
    <property type="match status" value="1"/>
</dbReference>
<reference evidence="9 10" key="1">
    <citation type="submission" date="2017-02" db="EMBL/GenBank/DDBJ databases">
        <authorList>
            <person name="Peterson S.W."/>
        </authorList>
    </citation>
    <scope>NUCLEOTIDE SEQUENCE [LARGE SCALE GENOMIC DNA]</scope>
    <source>
        <strain evidence="9 10">DSM 22899</strain>
    </source>
</reference>
<evidence type="ECO:0000256" key="2">
    <source>
        <dbReference type="ARBA" id="ARBA00022475"/>
    </source>
</evidence>
<dbReference type="PANTHER" id="PTHR14969:SF62">
    <property type="entry name" value="DECAPRENYLPHOSPHORYL-5-PHOSPHORIBOSE PHOSPHATASE RV3807C-RELATED"/>
    <property type="match status" value="1"/>
</dbReference>
<dbReference type="Pfam" id="PF01569">
    <property type="entry name" value="PAP2"/>
    <property type="match status" value="1"/>
</dbReference>
<evidence type="ECO:0000259" key="8">
    <source>
        <dbReference type="SMART" id="SM00014"/>
    </source>
</evidence>
<evidence type="ECO:0000256" key="4">
    <source>
        <dbReference type="ARBA" id="ARBA00022801"/>
    </source>
</evidence>
<accession>A0A1T5A095</accession>
<evidence type="ECO:0000256" key="6">
    <source>
        <dbReference type="ARBA" id="ARBA00023136"/>
    </source>
</evidence>
<dbReference type="Gene3D" id="1.20.144.10">
    <property type="entry name" value="Phosphatidic acid phosphatase type 2/haloperoxidase"/>
    <property type="match status" value="1"/>
</dbReference>
<feature type="transmembrane region" description="Helical" evidence="7">
    <location>
        <begin position="21"/>
        <end position="42"/>
    </location>
</feature>
<evidence type="ECO:0000256" key="1">
    <source>
        <dbReference type="ARBA" id="ARBA00004651"/>
    </source>
</evidence>
<dbReference type="InterPro" id="IPR000326">
    <property type="entry name" value="PAP2/HPO"/>
</dbReference>
<dbReference type="InterPro" id="IPR036938">
    <property type="entry name" value="PAP2/HPO_sf"/>
</dbReference>
<organism evidence="9 10">
    <name type="scientific">Parapedobacter luteus</name>
    <dbReference type="NCBI Taxonomy" id="623280"/>
    <lineage>
        <taxon>Bacteria</taxon>
        <taxon>Pseudomonadati</taxon>
        <taxon>Bacteroidota</taxon>
        <taxon>Sphingobacteriia</taxon>
        <taxon>Sphingobacteriales</taxon>
        <taxon>Sphingobacteriaceae</taxon>
        <taxon>Parapedobacter</taxon>
    </lineage>
</organism>
<comment type="subcellular location">
    <subcellularLocation>
        <location evidence="1">Cell membrane</location>
        <topology evidence="1">Multi-pass membrane protein</topology>
    </subcellularLocation>
</comment>
<keyword evidence="10" id="KW-1185">Reference proteome</keyword>
<feature type="transmembrane region" description="Helical" evidence="7">
    <location>
        <begin position="62"/>
        <end position="84"/>
    </location>
</feature>
<dbReference type="PANTHER" id="PTHR14969">
    <property type="entry name" value="SPHINGOSINE-1-PHOSPHATE PHOSPHOHYDROLASE"/>
    <property type="match status" value="1"/>
</dbReference>
<keyword evidence="6 7" id="KW-0472">Membrane</keyword>
<feature type="transmembrane region" description="Helical" evidence="7">
    <location>
        <begin position="166"/>
        <end position="184"/>
    </location>
</feature>
<evidence type="ECO:0000256" key="7">
    <source>
        <dbReference type="SAM" id="Phobius"/>
    </source>
</evidence>
<evidence type="ECO:0000256" key="3">
    <source>
        <dbReference type="ARBA" id="ARBA00022692"/>
    </source>
</evidence>
<dbReference type="SUPFAM" id="SSF48317">
    <property type="entry name" value="Acid phosphatase/Vanadium-dependent haloperoxidase"/>
    <property type="match status" value="1"/>
</dbReference>
<feature type="domain" description="Phosphatidic acid phosphatase type 2/haloperoxidase" evidence="8">
    <location>
        <begin position="87"/>
        <end position="205"/>
    </location>
</feature>
<dbReference type="AlphaFoldDB" id="A0A1T5A095"/>
<feature type="transmembrane region" description="Helical" evidence="7">
    <location>
        <begin position="190"/>
        <end position="208"/>
    </location>
</feature>
<feature type="transmembrane region" description="Helical" evidence="7">
    <location>
        <begin position="140"/>
        <end position="159"/>
    </location>
</feature>
<dbReference type="GO" id="GO:0016787">
    <property type="term" value="F:hydrolase activity"/>
    <property type="evidence" value="ECO:0007669"/>
    <property type="project" value="UniProtKB-KW"/>
</dbReference>